<name>A0A5B7F1B6_PORTR</name>
<dbReference type="EMBL" id="VSRR010004055">
    <property type="protein sequence ID" value="MPC38394.1"/>
    <property type="molecule type" value="Genomic_DNA"/>
</dbReference>
<keyword evidence="2" id="KW-1185">Reference proteome</keyword>
<comment type="caution">
    <text evidence="1">The sequence shown here is derived from an EMBL/GenBank/DDBJ whole genome shotgun (WGS) entry which is preliminary data.</text>
</comment>
<accession>A0A5B7F1B6</accession>
<sequence>MDPEVTFTQWQASHAEVAWVWTSVEVLAERWRASDVKCRWIWFCADACVLWSILHPHLESRAEAGMFLLLWFHGGNYCLSICLRVLLAAPICVELELELELELEVSCAGDTVGRWRHINSGKFVVS</sequence>
<dbReference type="AlphaFoldDB" id="A0A5B7F1B6"/>
<evidence type="ECO:0000313" key="2">
    <source>
        <dbReference type="Proteomes" id="UP000324222"/>
    </source>
</evidence>
<protein>
    <submittedName>
        <fullName evidence="1">Uncharacterized protein</fullName>
    </submittedName>
</protein>
<evidence type="ECO:0000313" key="1">
    <source>
        <dbReference type="EMBL" id="MPC38394.1"/>
    </source>
</evidence>
<proteinExistence type="predicted"/>
<reference evidence="1 2" key="1">
    <citation type="submission" date="2019-05" db="EMBL/GenBank/DDBJ databases">
        <title>Another draft genome of Portunus trituberculatus and its Hox gene families provides insights of decapod evolution.</title>
        <authorList>
            <person name="Jeong J.-H."/>
            <person name="Song I."/>
            <person name="Kim S."/>
            <person name="Choi T."/>
            <person name="Kim D."/>
            <person name="Ryu S."/>
            <person name="Kim W."/>
        </authorList>
    </citation>
    <scope>NUCLEOTIDE SEQUENCE [LARGE SCALE GENOMIC DNA]</scope>
    <source>
        <tissue evidence="1">Muscle</tissue>
    </source>
</reference>
<dbReference type="Proteomes" id="UP000324222">
    <property type="component" value="Unassembled WGS sequence"/>
</dbReference>
<gene>
    <name evidence="1" type="ORF">E2C01_031900</name>
</gene>
<organism evidence="1 2">
    <name type="scientific">Portunus trituberculatus</name>
    <name type="common">Swimming crab</name>
    <name type="synonym">Neptunus trituberculatus</name>
    <dbReference type="NCBI Taxonomy" id="210409"/>
    <lineage>
        <taxon>Eukaryota</taxon>
        <taxon>Metazoa</taxon>
        <taxon>Ecdysozoa</taxon>
        <taxon>Arthropoda</taxon>
        <taxon>Crustacea</taxon>
        <taxon>Multicrustacea</taxon>
        <taxon>Malacostraca</taxon>
        <taxon>Eumalacostraca</taxon>
        <taxon>Eucarida</taxon>
        <taxon>Decapoda</taxon>
        <taxon>Pleocyemata</taxon>
        <taxon>Brachyura</taxon>
        <taxon>Eubrachyura</taxon>
        <taxon>Portunoidea</taxon>
        <taxon>Portunidae</taxon>
        <taxon>Portuninae</taxon>
        <taxon>Portunus</taxon>
    </lineage>
</organism>